<protein>
    <submittedName>
        <fullName evidence="1">K02A2.6-like</fullName>
    </submittedName>
</protein>
<sequence>MDDVIIGLDILRNSGFCIDLGQGLLCSTTEEIPLKGQDGKDVEIPVRNEYFVRGELETSKFPSHIALLKGSKLGGGVIIVKELIDTQSKSIPAVSLCSKMTGGHSRERVDQEVIEPSFSLWTSPVVLGMMKYGSICFCVDYQKLNGTRASQKYSYPLSRIDTTFNILSGSKWFSTFNLKSGYWQVEMYPNNREKIAF</sequence>
<evidence type="ECO:0000313" key="2">
    <source>
        <dbReference type="Proteomes" id="UP001235939"/>
    </source>
</evidence>
<accession>A0ABY6KS71</accession>
<dbReference type="InterPro" id="IPR043128">
    <property type="entry name" value="Rev_trsase/Diguanyl_cyclase"/>
</dbReference>
<reference evidence="1 2" key="1">
    <citation type="submission" date="2022-01" db="EMBL/GenBank/DDBJ databases">
        <title>A chromosomal length assembly of Cordylochernes scorpioides.</title>
        <authorList>
            <person name="Zeh D."/>
            <person name="Zeh J."/>
        </authorList>
    </citation>
    <scope>NUCLEOTIDE SEQUENCE [LARGE SCALE GENOMIC DNA]</scope>
    <source>
        <strain evidence="1">IN4F17</strain>
        <tissue evidence="1">Whole Body</tissue>
    </source>
</reference>
<dbReference type="SUPFAM" id="SSF56672">
    <property type="entry name" value="DNA/RNA polymerases"/>
    <property type="match status" value="1"/>
</dbReference>
<dbReference type="EMBL" id="CP092870">
    <property type="protein sequence ID" value="UYV71539.1"/>
    <property type="molecule type" value="Genomic_DNA"/>
</dbReference>
<dbReference type="InterPro" id="IPR043502">
    <property type="entry name" value="DNA/RNA_pol_sf"/>
</dbReference>
<evidence type="ECO:0000313" key="1">
    <source>
        <dbReference type="EMBL" id="UYV71539.1"/>
    </source>
</evidence>
<name>A0ABY6KS71_9ARAC</name>
<keyword evidence="2" id="KW-1185">Reference proteome</keyword>
<organism evidence="1 2">
    <name type="scientific">Cordylochernes scorpioides</name>
    <dbReference type="NCBI Taxonomy" id="51811"/>
    <lineage>
        <taxon>Eukaryota</taxon>
        <taxon>Metazoa</taxon>
        <taxon>Ecdysozoa</taxon>
        <taxon>Arthropoda</taxon>
        <taxon>Chelicerata</taxon>
        <taxon>Arachnida</taxon>
        <taxon>Pseudoscorpiones</taxon>
        <taxon>Cheliferoidea</taxon>
        <taxon>Chernetidae</taxon>
        <taxon>Cordylochernes</taxon>
    </lineage>
</organism>
<dbReference type="PANTHER" id="PTHR24559">
    <property type="entry name" value="TRANSPOSON TY3-I GAG-POL POLYPROTEIN"/>
    <property type="match status" value="1"/>
</dbReference>
<dbReference type="Proteomes" id="UP001235939">
    <property type="component" value="Chromosome 08"/>
</dbReference>
<dbReference type="InterPro" id="IPR053134">
    <property type="entry name" value="RNA-dir_DNA_polymerase"/>
</dbReference>
<dbReference type="Gene3D" id="3.30.70.270">
    <property type="match status" value="1"/>
</dbReference>
<dbReference type="Gene3D" id="3.10.10.10">
    <property type="entry name" value="HIV Type 1 Reverse Transcriptase, subunit A, domain 1"/>
    <property type="match status" value="1"/>
</dbReference>
<dbReference type="PANTHER" id="PTHR24559:SF435">
    <property type="entry name" value="RIBONUCLEASE H"/>
    <property type="match status" value="1"/>
</dbReference>
<proteinExistence type="predicted"/>
<gene>
    <name evidence="1" type="ORF">LAZ67_8003627</name>
</gene>